<gene>
    <name evidence="1" type="ORF">B0I36DRAFT_326315</name>
</gene>
<dbReference type="EMBL" id="JAGTJQ010000006">
    <property type="protein sequence ID" value="KAH7029755.1"/>
    <property type="molecule type" value="Genomic_DNA"/>
</dbReference>
<keyword evidence="2" id="KW-1185">Reference proteome</keyword>
<evidence type="ECO:0000313" key="2">
    <source>
        <dbReference type="Proteomes" id="UP000756346"/>
    </source>
</evidence>
<name>A0A9P9BQ20_9PEZI</name>
<dbReference type="RefSeq" id="XP_046012043.1">
    <property type="nucleotide sequence ID" value="XM_046154323.1"/>
</dbReference>
<dbReference type="OrthoDB" id="10071592at2759"/>
<accession>A0A9P9BQ20</accession>
<comment type="caution">
    <text evidence="1">The sequence shown here is derived from an EMBL/GenBank/DDBJ whole genome shotgun (WGS) entry which is preliminary data.</text>
</comment>
<reference evidence="1" key="1">
    <citation type="journal article" date="2021" name="Nat. Commun.">
        <title>Genetic determinants of endophytism in the Arabidopsis root mycobiome.</title>
        <authorList>
            <person name="Mesny F."/>
            <person name="Miyauchi S."/>
            <person name="Thiergart T."/>
            <person name="Pickel B."/>
            <person name="Atanasova L."/>
            <person name="Karlsson M."/>
            <person name="Huettel B."/>
            <person name="Barry K.W."/>
            <person name="Haridas S."/>
            <person name="Chen C."/>
            <person name="Bauer D."/>
            <person name="Andreopoulos W."/>
            <person name="Pangilinan J."/>
            <person name="LaButti K."/>
            <person name="Riley R."/>
            <person name="Lipzen A."/>
            <person name="Clum A."/>
            <person name="Drula E."/>
            <person name="Henrissat B."/>
            <person name="Kohler A."/>
            <person name="Grigoriev I.V."/>
            <person name="Martin F.M."/>
            <person name="Hacquard S."/>
        </authorList>
    </citation>
    <scope>NUCLEOTIDE SEQUENCE</scope>
    <source>
        <strain evidence="1">MPI-CAGE-CH-0230</strain>
    </source>
</reference>
<protein>
    <recommendedName>
        <fullName evidence="3">Chromo domain-containing protein</fullName>
    </recommendedName>
</protein>
<sequence>MWHSMETYPVKRLLEKWGNTFLVEWENGGITWEPKGNVSLQLVEAFEKQYEGFGLGVDAILATRKKSRKVQLRLAWLQRPASEAYWVDKSRISRSFLALHKPVLEGYFSLLMKLQYRDARRCPRIIFHQAGRSII</sequence>
<dbReference type="GeneID" id="70183869"/>
<organism evidence="1 2">
    <name type="scientific">Microdochium trichocladiopsis</name>
    <dbReference type="NCBI Taxonomy" id="1682393"/>
    <lineage>
        <taxon>Eukaryota</taxon>
        <taxon>Fungi</taxon>
        <taxon>Dikarya</taxon>
        <taxon>Ascomycota</taxon>
        <taxon>Pezizomycotina</taxon>
        <taxon>Sordariomycetes</taxon>
        <taxon>Xylariomycetidae</taxon>
        <taxon>Xylariales</taxon>
        <taxon>Microdochiaceae</taxon>
        <taxon>Microdochium</taxon>
    </lineage>
</organism>
<evidence type="ECO:0000313" key="1">
    <source>
        <dbReference type="EMBL" id="KAH7029755.1"/>
    </source>
</evidence>
<evidence type="ECO:0008006" key="3">
    <source>
        <dbReference type="Google" id="ProtNLM"/>
    </source>
</evidence>
<dbReference type="Proteomes" id="UP000756346">
    <property type="component" value="Unassembled WGS sequence"/>
</dbReference>
<dbReference type="AlphaFoldDB" id="A0A9P9BQ20"/>
<proteinExistence type="predicted"/>